<evidence type="ECO:0000313" key="3">
    <source>
        <dbReference type="EMBL" id="KAF2497034.1"/>
    </source>
</evidence>
<keyword evidence="3" id="KW-0378">Hydrolase</keyword>
<feature type="region of interest" description="Disordered" evidence="1">
    <location>
        <begin position="1"/>
        <end position="50"/>
    </location>
</feature>
<proteinExistence type="predicted"/>
<feature type="domain" description="AB hydrolase-1" evidence="2">
    <location>
        <begin position="705"/>
        <end position="794"/>
    </location>
</feature>
<dbReference type="EMBL" id="MU004187">
    <property type="protein sequence ID" value="KAF2497034.1"/>
    <property type="molecule type" value="Genomic_DNA"/>
</dbReference>
<dbReference type="Pfam" id="PF00561">
    <property type="entry name" value="Abhydrolase_1"/>
    <property type="match status" value="1"/>
</dbReference>
<reference evidence="3" key="1">
    <citation type="journal article" date="2020" name="Stud. Mycol.">
        <title>101 Dothideomycetes genomes: a test case for predicting lifestyles and emergence of pathogens.</title>
        <authorList>
            <person name="Haridas S."/>
            <person name="Albert R."/>
            <person name="Binder M."/>
            <person name="Bloem J."/>
            <person name="Labutti K."/>
            <person name="Salamov A."/>
            <person name="Andreopoulos B."/>
            <person name="Baker S."/>
            <person name="Barry K."/>
            <person name="Bills G."/>
            <person name="Bluhm B."/>
            <person name="Cannon C."/>
            <person name="Castanera R."/>
            <person name="Culley D."/>
            <person name="Daum C."/>
            <person name="Ezra D."/>
            <person name="Gonzalez J."/>
            <person name="Henrissat B."/>
            <person name="Kuo A."/>
            <person name="Liang C."/>
            <person name="Lipzen A."/>
            <person name="Lutzoni F."/>
            <person name="Magnuson J."/>
            <person name="Mondo S."/>
            <person name="Nolan M."/>
            <person name="Ohm R."/>
            <person name="Pangilinan J."/>
            <person name="Park H.-J."/>
            <person name="Ramirez L."/>
            <person name="Alfaro M."/>
            <person name="Sun H."/>
            <person name="Tritt A."/>
            <person name="Yoshinaga Y."/>
            <person name="Zwiers L.-H."/>
            <person name="Turgeon B."/>
            <person name="Goodwin S."/>
            <person name="Spatafora J."/>
            <person name="Crous P."/>
            <person name="Grigoriev I."/>
        </authorList>
    </citation>
    <scope>NUCLEOTIDE SEQUENCE</scope>
    <source>
        <strain evidence="3">CBS 269.34</strain>
    </source>
</reference>
<accession>A0A6A6QY82</accession>
<feature type="region of interest" description="Disordered" evidence="1">
    <location>
        <begin position="121"/>
        <end position="152"/>
    </location>
</feature>
<feature type="compositionally biased region" description="Basic and acidic residues" evidence="1">
    <location>
        <begin position="469"/>
        <end position="481"/>
    </location>
</feature>
<feature type="compositionally biased region" description="Basic and acidic residues" evidence="1">
    <location>
        <begin position="220"/>
        <end position="233"/>
    </location>
</feature>
<feature type="region of interest" description="Disordered" evidence="1">
    <location>
        <begin position="836"/>
        <end position="858"/>
    </location>
</feature>
<dbReference type="AlphaFoldDB" id="A0A6A6QY82"/>
<protein>
    <submittedName>
        <fullName evidence="3">Alpha/beta-hydrolase</fullName>
    </submittedName>
</protein>
<dbReference type="OrthoDB" id="435520at2759"/>
<dbReference type="GO" id="GO:0016787">
    <property type="term" value="F:hydrolase activity"/>
    <property type="evidence" value="ECO:0007669"/>
    <property type="project" value="UniProtKB-KW"/>
</dbReference>
<organism evidence="3 4">
    <name type="scientific">Lophium mytilinum</name>
    <dbReference type="NCBI Taxonomy" id="390894"/>
    <lineage>
        <taxon>Eukaryota</taxon>
        <taxon>Fungi</taxon>
        <taxon>Dikarya</taxon>
        <taxon>Ascomycota</taxon>
        <taxon>Pezizomycotina</taxon>
        <taxon>Dothideomycetes</taxon>
        <taxon>Pleosporomycetidae</taxon>
        <taxon>Mytilinidiales</taxon>
        <taxon>Mytilinidiaceae</taxon>
        <taxon>Lophium</taxon>
    </lineage>
</organism>
<feature type="compositionally biased region" description="Basic residues" evidence="1">
    <location>
        <begin position="332"/>
        <end position="343"/>
    </location>
</feature>
<sequence length="1032" mass="111843">MEVEPPVPAVPADVSIASPGARRRRSLPSAADGPSKKRSSNHVRPQPASPEVISSLIDSLSAISLPAHNHFENFPSVHGGSVSTPATPFQTHFTGDPLAYNGAMGIDLADNRHPRDNDLLYPDDAAEPPVVRTSKPPSGLSPLTAPKPVKKEKEHSLKNYMRAGCESTTSLQSVKSTRSVSSIGNISIEAGIPRHSTTSRTSSDSKRSARGTRGLMYMSSREKLKGKDTDRKRPAAPLSINASGSLGHDLLSAPKASLQPPSPKHIPTEEPIDEEPVVAESSSSAERKIRRGVSPLRNGISSRSSDEHDSPTRRGLIPERQSSLRHHESPSRKGKRGHIRRGKSHDSSKTKTVLEEDEVEMNPEDKILKELEAEENEVARRIKELKERKQMREKSAGKMPVGMAAGDSRSVSRVSPMTSPPLSPTSTVSSVSEIRAQDSKAAKAHKVLGISSSPNPPPRRTSRIPNLAEQRELLKQLGEHSDAEDETPLPIDYQLALQALERPSSPPASATSSSRGSKSNSVGTPVRSKSVAVGGRSAAGRKKTHSMIMGAATQPRSSSASEFPPLSNTSSRSTSEDYFTTVGSRHLSLNLSPSSAPTHGSKKKRWSHPDLPLKAEQMHNADVERGAVKPPPRPVIEERPSSVDSVDLAVEAYLDSPRLSQKVRSPQTGRVICFSEVGDPRGFAVFCCVGMGLTRYVMSFYDELALTLKLRLITADRPGVGESQSDSNGTPLSWPDDVTTICNALGITKFSLLAHSAGAVYALATALRIPQQIRGRVHLLAPWIPPSQMAPIGVHQDAPPGGQLPKSQRFLRTLPPSLLKIANSSFLSATSASITRNVPKTPNKKTRKSAHAPVQQAPIKDTRRESIMLMDQVLPTGSALSLAANNPTNPHHETAVHMKKVLSIAERERRNAFDERLTFAIWDRATSNANPATDLMVCLETRQTIGFRYEDITRGVVIHHGSKDSRVPVDNVRWLGRLMRRCEVRIIDGEQHGLMASAVVMGNVLTEVAKEWEDWTAVVQAGGKNADKRGSH</sequence>
<dbReference type="Proteomes" id="UP000799750">
    <property type="component" value="Unassembled WGS sequence"/>
</dbReference>
<dbReference type="PANTHER" id="PTHR43433:SF10">
    <property type="entry name" value="AB HYDROLASE-1 DOMAIN-CONTAINING PROTEIN"/>
    <property type="match status" value="1"/>
</dbReference>
<dbReference type="PANTHER" id="PTHR43433">
    <property type="entry name" value="HYDROLASE, ALPHA/BETA FOLD FAMILY PROTEIN"/>
    <property type="match status" value="1"/>
</dbReference>
<evidence type="ECO:0000313" key="4">
    <source>
        <dbReference type="Proteomes" id="UP000799750"/>
    </source>
</evidence>
<dbReference type="InterPro" id="IPR050471">
    <property type="entry name" value="AB_hydrolase"/>
</dbReference>
<evidence type="ECO:0000256" key="1">
    <source>
        <dbReference type="SAM" id="MobiDB-lite"/>
    </source>
</evidence>
<feature type="compositionally biased region" description="Basic and acidic residues" evidence="1">
    <location>
        <begin position="344"/>
        <end position="354"/>
    </location>
</feature>
<dbReference type="InterPro" id="IPR000073">
    <property type="entry name" value="AB_hydrolase_1"/>
</dbReference>
<feature type="region of interest" description="Disordered" evidence="1">
    <location>
        <begin position="385"/>
        <end position="579"/>
    </location>
</feature>
<dbReference type="SUPFAM" id="SSF53474">
    <property type="entry name" value="alpha/beta-Hydrolases"/>
    <property type="match status" value="1"/>
</dbReference>
<dbReference type="InterPro" id="IPR029058">
    <property type="entry name" value="AB_hydrolase_fold"/>
</dbReference>
<name>A0A6A6QY82_9PEZI</name>
<gene>
    <name evidence="3" type="ORF">BU16DRAFT_560344</name>
</gene>
<feature type="compositionally biased region" description="Basic and acidic residues" evidence="1">
    <location>
        <begin position="385"/>
        <end position="396"/>
    </location>
</feature>
<keyword evidence="4" id="KW-1185">Reference proteome</keyword>
<dbReference type="Gene3D" id="3.40.50.1820">
    <property type="entry name" value="alpha/beta hydrolase"/>
    <property type="match status" value="1"/>
</dbReference>
<feature type="compositionally biased region" description="Low complexity" evidence="1">
    <location>
        <begin position="507"/>
        <end position="521"/>
    </location>
</feature>
<feature type="region of interest" description="Disordered" evidence="1">
    <location>
        <begin position="185"/>
        <end position="371"/>
    </location>
</feature>
<evidence type="ECO:0000259" key="2">
    <source>
        <dbReference type="Pfam" id="PF00561"/>
    </source>
</evidence>
<feature type="compositionally biased region" description="Polar residues" evidence="1">
    <location>
        <begin position="554"/>
        <end position="579"/>
    </location>
</feature>